<reference evidence="2 3" key="2">
    <citation type="journal article" date="2017" name="Front. Plant Sci.">
        <title>Gene Classification and Mining of Molecular Markers Useful in Red Clover (Trifolium pratense) Breeding.</title>
        <authorList>
            <person name="Istvanek J."/>
            <person name="Dluhosova J."/>
            <person name="Dluhos P."/>
            <person name="Patkova L."/>
            <person name="Nedelnik J."/>
            <person name="Repkova J."/>
        </authorList>
    </citation>
    <scope>NUCLEOTIDE SEQUENCE [LARGE SCALE GENOMIC DNA]</scope>
    <source>
        <strain evidence="3">cv. Tatra</strain>
        <tissue evidence="2">Young leaves</tissue>
    </source>
</reference>
<dbReference type="InterPro" id="IPR012337">
    <property type="entry name" value="RNaseH-like_sf"/>
</dbReference>
<dbReference type="GO" id="GO:0004523">
    <property type="term" value="F:RNA-DNA hybrid ribonuclease activity"/>
    <property type="evidence" value="ECO:0007669"/>
    <property type="project" value="InterPro"/>
</dbReference>
<comment type="caution">
    <text evidence="2">The sequence shown here is derived from an EMBL/GenBank/DDBJ whole genome shotgun (WGS) entry which is preliminary data.</text>
</comment>
<proteinExistence type="predicted"/>
<reference evidence="2 3" key="1">
    <citation type="journal article" date="2014" name="Am. J. Bot.">
        <title>Genome assembly and annotation for red clover (Trifolium pratense; Fabaceae).</title>
        <authorList>
            <person name="Istvanek J."/>
            <person name="Jaros M."/>
            <person name="Krenek A."/>
            <person name="Repkova J."/>
        </authorList>
    </citation>
    <scope>NUCLEOTIDE SEQUENCE [LARGE SCALE GENOMIC DNA]</scope>
    <source>
        <strain evidence="3">cv. Tatra</strain>
        <tissue evidence="2">Young leaves</tissue>
    </source>
</reference>
<gene>
    <name evidence="2" type="ORF">L195_g049585</name>
</gene>
<feature type="domain" description="RNase H type-1" evidence="1">
    <location>
        <begin position="9"/>
        <end position="63"/>
    </location>
</feature>
<protein>
    <submittedName>
        <fullName evidence="2">Ribonuclease H</fullName>
    </submittedName>
</protein>
<dbReference type="AlphaFoldDB" id="A0A2K3JPH4"/>
<evidence type="ECO:0000313" key="3">
    <source>
        <dbReference type="Proteomes" id="UP000236291"/>
    </source>
</evidence>
<dbReference type="InterPro" id="IPR044730">
    <property type="entry name" value="RNase_H-like_dom_plant"/>
</dbReference>
<accession>A0A2K3JPH4</accession>
<dbReference type="InterPro" id="IPR002156">
    <property type="entry name" value="RNaseH_domain"/>
</dbReference>
<sequence length="65" mass="6745">MIIVNTSLSDGAAKGNPGLAGCVGIFRNHVSDMLYCFAEPLGAATSFQAELCAVMSAVEIAHKMN</sequence>
<evidence type="ECO:0000313" key="2">
    <source>
        <dbReference type="EMBL" id="PNX55951.1"/>
    </source>
</evidence>
<evidence type="ECO:0000259" key="1">
    <source>
        <dbReference type="Pfam" id="PF13456"/>
    </source>
</evidence>
<dbReference type="SUPFAM" id="SSF53098">
    <property type="entry name" value="Ribonuclease H-like"/>
    <property type="match status" value="1"/>
</dbReference>
<dbReference type="Gene3D" id="3.30.420.10">
    <property type="entry name" value="Ribonuclease H-like superfamily/Ribonuclease H"/>
    <property type="match status" value="1"/>
</dbReference>
<dbReference type="Pfam" id="PF13456">
    <property type="entry name" value="RVT_3"/>
    <property type="match status" value="1"/>
</dbReference>
<dbReference type="EMBL" id="ASHM01073438">
    <property type="protein sequence ID" value="PNX55951.1"/>
    <property type="molecule type" value="Genomic_DNA"/>
</dbReference>
<name>A0A2K3JPH4_TRIPR</name>
<organism evidence="2 3">
    <name type="scientific">Trifolium pratense</name>
    <name type="common">Red clover</name>
    <dbReference type="NCBI Taxonomy" id="57577"/>
    <lineage>
        <taxon>Eukaryota</taxon>
        <taxon>Viridiplantae</taxon>
        <taxon>Streptophyta</taxon>
        <taxon>Embryophyta</taxon>
        <taxon>Tracheophyta</taxon>
        <taxon>Spermatophyta</taxon>
        <taxon>Magnoliopsida</taxon>
        <taxon>eudicotyledons</taxon>
        <taxon>Gunneridae</taxon>
        <taxon>Pentapetalae</taxon>
        <taxon>rosids</taxon>
        <taxon>fabids</taxon>
        <taxon>Fabales</taxon>
        <taxon>Fabaceae</taxon>
        <taxon>Papilionoideae</taxon>
        <taxon>50 kb inversion clade</taxon>
        <taxon>NPAAA clade</taxon>
        <taxon>Hologalegina</taxon>
        <taxon>IRL clade</taxon>
        <taxon>Trifolieae</taxon>
        <taxon>Trifolium</taxon>
    </lineage>
</organism>
<dbReference type="Proteomes" id="UP000236291">
    <property type="component" value="Unassembled WGS sequence"/>
</dbReference>
<dbReference type="InterPro" id="IPR036397">
    <property type="entry name" value="RNaseH_sf"/>
</dbReference>
<dbReference type="GO" id="GO:0003676">
    <property type="term" value="F:nucleic acid binding"/>
    <property type="evidence" value="ECO:0007669"/>
    <property type="project" value="InterPro"/>
</dbReference>
<dbReference type="CDD" id="cd06222">
    <property type="entry name" value="RNase_H_like"/>
    <property type="match status" value="1"/>
</dbReference>